<sequence>MRTRRLGAGLAALLLGVGACVTEPGTGPVPGGRCAAGTLDAQGSSAQRNAMEIWTRAYQRSCPGSTINYEPTGSGAGIKALVAGTADFAGTESLLKPKEREQADAQCSGGRTISLPMVIGPVAVAYRLSGVTELRLTPTTLARIFAGAISTWDDPAVRADNPGVDLPATPIQPVHRSDDSGTTETFTTYLADSAPGDWTLGADRKWLGRGGIGAEGSERLTEAIADTEGAIGYLELSYTRREGLPVARIRNAAGEFVPPSAQGAAKAVTTPGDGLTVEVDSDTRAAGAYPIVLVTYEIVCDRGLAPDEVPLVRGFLGWTASAEGQMAITDLGYAALPEGLRRRVAAEVERIS</sequence>
<dbReference type="GO" id="GO:0042301">
    <property type="term" value="F:phosphate ion binding"/>
    <property type="evidence" value="ECO:0007669"/>
    <property type="project" value="InterPro"/>
</dbReference>
<evidence type="ECO:0000256" key="5">
    <source>
        <dbReference type="SAM" id="SignalP"/>
    </source>
</evidence>
<protein>
    <recommendedName>
        <fullName evidence="4">Phosphate-binding protein</fullName>
    </recommendedName>
</protein>
<organism evidence="7 8">
    <name type="scientific">Micromonospora endolithica</name>
    <dbReference type="NCBI Taxonomy" id="230091"/>
    <lineage>
        <taxon>Bacteria</taxon>
        <taxon>Bacillati</taxon>
        <taxon>Actinomycetota</taxon>
        <taxon>Actinomycetes</taxon>
        <taxon>Micromonosporales</taxon>
        <taxon>Micromonosporaceae</taxon>
        <taxon>Micromonospora</taxon>
    </lineage>
</organism>
<keyword evidence="8" id="KW-1185">Reference proteome</keyword>
<dbReference type="Gene3D" id="3.40.190.10">
    <property type="entry name" value="Periplasmic binding protein-like II"/>
    <property type="match status" value="2"/>
</dbReference>
<dbReference type="NCBIfam" id="TIGR00975">
    <property type="entry name" value="3a0107s03"/>
    <property type="match status" value="1"/>
</dbReference>
<dbReference type="Pfam" id="PF12849">
    <property type="entry name" value="PBP_like_2"/>
    <property type="match status" value="1"/>
</dbReference>
<dbReference type="InterPro" id="IPR050962">
    <property type="entry name" value="Phosphate-bind_PstS"/>
</dbReference>
<dbReference type="GO" id="GO:0035435">
    <property type="term" value="P:phosphate ion transmembrane transport"/>
    <property type="evidence" value="ECO:0007669"/>
    <property type="project" value="InterPro"/>
</dbReference>
<dbReference type="PIRSF" id="PIRSF002756">
    <property type="entry name" value="PstS"/>
    <property type="match status" value="1"/>
</dbReference>
<comment type="similarity">
    <text evidence="1 4">Belongs to the PstS family.</text>
</comment>
<dbReference type="EMBL" id="RBAK01000018">
    <property type="protein sequence ID" value="RKN39096.1"/>
    <property type="molecule type" value="Genomic_DNA"/>
</dbReference>
<dbReference type="Proteomes" id="UP000281726">
    <property type="component" value="Unassembled WGS sequence"/>
</dbReference>
<feature type="signal peptide" evidence="5">
    <location>
        <begin position="1"/>
        <end position="21"/>
    </location>
</feature>
<dbReference type="RefSeq" id="WP_120732433.1">
    <property type="nucleotide sequence ID" value="NZ_RBAK01000018.1"/>
</dbReference>
<dbReference type="CDD" id="cd13565">
    <property type="entry name" value="PBP2_PstS"/>
    <property type="match status" value="1"/>
</dbReference>
<evidence type="ECO:0000256" key="1">
    <source>
        <dbReference type="ARBA" id="ARBA00008725"/>
    </source>
</evidence>
<evidence type="ECO:0000256" key="2">
    <source>
        <dbReference type="ARBA" id="ARBA00022448"/>
    </source>
</evidence>
<feature type="chain" id="PRO_5017232989" description="Phosphate-binding protein" evidence="5">
    <location>
        <begin position="22"/>
        <end position="352"/>
    </location>
</feature>
<proteinExistence type="inferred from homology"/>
<keyword evidence="5" id="KW-0732">Signal</keyword>
<reference evidence="7 8" key="1">
    <citation type="journal article" date="2004" name="Syst. Appl. Microbiol.">
        <title>Cryptoendolithic actinomycetes from antarctic sandstone rock samples: Micromonospora endolithica sp. nov. and two isolates related to Micromonospora coerulea Jensen 1932.</title>
        <authorList>
            <person name="Hirsch P."/>
            <person name="Mevs U."/>
            <person name="Kroppenstedt R.M."/>
            <person name="Schumann P."/>
            <person name="Stackebrandt E."/>
        </authorList>
    </citation>
    <scope>NUCLEOTIDE SEQUENCE [LARGE SCALE GENOMIC DNA]</scope>
    <source>
        <strain evidence="7 8">JCM 12677</strain>
    </source>
</reference>
<evidence type="ECO:0000256" key="4">
    <source>
        <dbReference type="PIRNR" id="PIRNR002756"/>
    </source>
</evidence>
<keyword evidence="2 4" id="KW-0813">Transport</keyword>
<dbReference type="SUPFAM" id="SSF53850">
    <property type="entry name" value="Periplasmic binding protein-like II"/>
    <property type="match status" value="1"/>
</dbReference>
<dbReference type="AlphaFoldDB" id="A0A3A9YV40"/>
<evidence type="ECO:0000259" key="6">
    <source>
        <dbReference type="Pfam" id="PF12849"/>
    </source>
</evidence>
<dbReference type="InterPro" id="IPR005673">
    <property type="entry name" value="ABC_phos-bd_PstS"/>
</dbReference>
<evidence type="ECO:0000313" key="7">
    <source>
        <dbReference type="EMBL" id="RKN39096.1"/>
    </source>
</evidence>
<accession>A0A3A9YV40</accession>
<gene>
    <name evidence="7" type="primary">pstS</name>
    <name evidence="7" type="ORF">D7223_29505</name>
</gene>
<keyword evidence="3 4" id="KW-0592">Phosphate transport</keyword>
<dbReference type="InterPro" id="IPR024370">
    <property type="entry name" value="PBP_domain"/>
</dbReference>
<dbReference type="GO" id="GO:0043190">
    <property type="term" value="C:ATP-binding cassette (ABC) transporter complex"/>
    <property type="evidence" value="ECO:0007669"/>
    <property type="project" value="InterPro"/>
</dbReference>
<name>A0A3A9YV40_9ACTN</name>
<dbReference type="PANTHER" id="PTHR42996:SF1">
    <property type="entry name" value="PHOSPHATE-BINDING PROTEIN PSTS"/>
    <property type="match status" value="1"/>
</dbReference>
<feature type="domain" description="PBP" evidence="6">
    <location>
        <begin position="30"/>
        <end position="323"/>
    </location>
</feature>
<dbReference type="OrthoDB" id="9801510at2"/>
<evidence type="ECO:0000256" key="3">
    <source>
        <dbReference type="ARBA" id="ARBA00022592"/>
    </source>
</evidence>
<dbReference type="PROSITE" id="PS51257">
    <property type="entry name" value="PROKAR_LIPOPROTEIN"/>
    <property type="match status" value="1"/>
</dbReference>
<evidence type="ECO:0000313" key="8">
    <source>
        <dbReference type="Proteomes" id="UP000281726"/>
    </source>
</evidence>
<comment type="caution">
    <text evidence="7">The sequence shown here is derived from an EMBL/GenBank/DDBJ whole genome shotgun (WGS) entry which is preliminary data.</text>
</comment>
<dbReference type="PANTHER" id="PTHR42996">
    <property type="entry name" value="PHOSPHATE-BINDING PROTEIN PSTS"/>
    <property type="match status" value="1"/>
</dbReference>